<dbReference type="SUPFAM" id="SSF51294">
    <property type="entry name" value="Hedgehog/intein (Hint) domain"/>
    <property type="match status" value="1"/>
</dbReference>
<keyword evidence="1" id="KW-0677">Repeat</keyword>
<organism evidence="4 5">
    <name type="scientific">Streptomyces cupreus</name>
    <dbReference type="NCBI Taxonomy" id="2759956"/>
    <lineage>
        <taxon>Bacteria</taxon>
        <taxon>Bacillati</taxon>
        <taxon>Actinomycetota</taxon>
        <taxon>Actinomycetes</taxon>
        <taxon>Kitasatosporales</taxon>
        <taxon>Streptomycetaceae</taxon>
        <taxon>Streptomyces</taxon>
    </lineage>
</organism>
<dbReference type="InterPro" id="IPR006141">
    <property type="entry name" value="Intein_N"/>
</dbReference>
<dbReference type="Pfam" id="PF07591">
    <property type="entry name" value="PT-HINT"/>
    <property type="match status" value="1"/>
</dbReference>
<dbReference type="InterPro" id="IPR003587">
    <property type="entry name" value="Hint_dom_N"/>
</dbReference>
<comment type="caution">
    <text evidence="4">The sequence shown here is derived from an EMBL/GenBank/DDBJ whole genome shotgun (WGS) entry which is preliminary data.</text>
</comment>
<evidence type="ECO:0000259" key="3">
    <source>
        <dbReference type="SMART" id="SM00306"/>
    </source>
</evidence>
<name>A0A7X1MH32_9ACTN</name>
<dbReference type="GO" id="GO:0016539">
    <property type="term" value="P:intein-mediated protein splicing"/>
    <property type="evidence" value="ECO:0007669"/>
    <property type="project" value="InterPro"/>
</dbReference>
<sequence length="896" mass="96430">GKTGDVYATTNAAYDKLNRVLKEQYTVSTKEGALAGTGVYVINNSYNLDGTLQKRSIPAMGGLAAETLTYGYTSTRLPDTLQGLTGIVQNTDYLPAGEHIRTTLGVSSTADWTDVNYAYEDGTQRLSRQTVVSETHTGTDADINYRYDQAGNPTEIDDRSTSPGDKQCFTYDGHRRLKAAWTAASDCATAPTTSSVGGRAPYWQSFTYDSAGNRKTATNHLASGGPATTDYTYKTTSQPRPHALDNTVTSLASGTQIKDSYTYWENGATKTRNLNGTIQTLDWDVEGELQKVTEASGATTTFLNDGDGNRLIRRDATGTTLYLAETELRLDKTSGNVTATRYYTHAGKNVAMRTPTNLTWLSADHHGTATLQIDATTQALTRRPTKPFGEDRGSKKPAAWRGEKGFVGGTEDPTGLTHIGSREYDTATGRFISVDPIGDLKDPQQINGYAYSNNNPVTFSDPDGNFFESIIAGIIIAQVVGTALGGGTTSSGQTSNAGTANSGPSALGGGTCIQPSGGYIFTVACNANDGEPDNPQARGGWKEVVGAIGHWFTDAGEAMSNASPWCWIEDCSGATDAYDEFIDSKGVDTDSSLYQDTLTRLDVYSMFNVGGAVRTLSKKLLSNLAKKKNDVPLPKCQCFLAGTAVVMADGTTKNIEEIELGDKVLATDPETGKQGPREVTSTIVTEDDKLFNELSIATESGIETLTATHEHPFWSPSELAWIPAAGLQPGMTLRTDDDATVIITANRAFTKKSHTTYNLTVDDLHTYYVLAGTTPVLVHNCGPGDADDLVHVYRAAQKGNGSDELANGLNPARHSGGNGYAYVGTEDVAQKYADYAVGTHEDFYTKFTFGRSEFEKHFGTGLLHEGGPGLEWEIPHAKIDLFNRLTLNKEKLWAPW</sequence>
<accession>A0A7X1MH32</accession>
<dbReference type="SMART" id="SM00306">
    <property type="entry name" value="HintN"/>
    <property type="match status" value="1"/>
</dbReference>
<dbReference type="PROSITE" id="PS50817">
    <property type="entry name" value="INTEIN_N_TER"/>
    <property type="match status" value="1"/>
</dbReference>
<feature type="region of interest" description="Disordered" evidence="2">
    <location>
        <begin position="383"/>
        <end position="418"/>
    </location>
</feature>
<dbReference type="InterPro" id="IPR022385">
    <property type="entry name" value="Rhs_assc_core"/>
</dbReference>
<evidence type="ECO:0000313" key="5">
    <source>
        <dbReference type="Proteomes" id="UP000584670"/>
    </source>
</evidence>
<dbReference type="Pfam" id="PF25023">
    <property type="entry name" value="TEN_YD-shell"/>
    <property type="match status" value="1"/>
</dbReference>
<dbReference type="PANTHER" id="PTHR32305">
    <property type="match status" value="1"/>
</dbReference>
<dbReference type="Gene3D" id="2.170.16.10">
    <property type="entry name" value="Hedgehog/Intein (Hint) domain"/>
    <property type="match status" value="1"/>
</dbReference>
<dbReference type="PANTHER" id="PTHR32305:SF17">
    <property type="entry name" value="TRNA NUCLEASE WAPA"/>
    <property type="match status" value="1"/>
</dbReference>
<protein>
    <recommendedName>
        <fullName evidence="3">Hint domain-containing protein</fullName>
    </recommendedName>
</protein>
<evidence type="ECO:0000256" key="2">
    <source>
        <dbReference type="SAM" id="MobiDB-lite"/>
    </source>
</evidence>
<dbReference type="Proteomes" id="UP000584670">
    <property type="component" value="Unassembled WGS sequence"/>
</dbReference>
<dbReference type="NCBIfam" id="TIGR01443">
    <property type="entry name" value="intein_Cterm"/>
    <property type="match status" value="1"/>
</dbReference>
<dbReference type="InterPro" id="IPR030934">
    <property type="entry name" value="Intein_C"/>
</dbReference>
<gene>
    <name evidence="4" type="ORF">H4N64_43965</name>
</gene>
<dbReference type="InterPro" id="IPR036844">
    <property type="entry name" value="Hint_dom_sf"/>
</dbReference>
<feature type="domain" description="Hint" evidence="3">
    <location>
        <begin position="636"/>
        <end position="737"/>
    </location>
</feature>
<dbReference type="PROSITE" id="PS50818">
    <property type="entry name" value="INTEIN_C_TER"/>
    <property type="match status" value="1"/>
</dbReference>
<dbReference type="AlphaFoldDB" id="A0A7X1MH32"/>
<dbReference type="EMBL" id="JACMSF010000147">
    <property type="protein sequence ID" value="MBC2908320.1"/>
    <property type="molecule type" value="Genomic_DNA"/>
</dbReference>
<dbReference type="InterPro" id="IPR056823">
    <property type="entry name" value="TEN-like_YD-shell"/>
</dbReference>
<dbReference type="Gene3D" id="2.180.10.10">
    <property type="entry name" value="RHS repeat-associated core"/>
    <property type="match status" value="1"/>
</dbReference>
<dbReference type="InterPro" id="IPR050708">
    <property type="entry name" value="T6SS_VgrG/RHS"/>
</dbReference>
<dbReference type="NCBIfam" id="TIGR03696">
    <property type="entry name" value="Rhs_assc_core"/>
    <property type="match status" value="1"/>
</dbReference>
<feature type="non-terminal residue" evidence="4">
    <location>
        <position position="1"/>
    </location>
</feature>
<reference evidence="4 5" key="1">
    <citation type="submission" date="2020-08" db="EMBL/GenBank/DDBJ databases">
        <title>Streptomyces sp. PSKA01 genome sequencing and assembly.</title>
        <authorList>
            <person name="Mandal S."/>
            <person name="Maiti P.K."/>
            <person name="Das P."/>
        </authorList>
    </citation>
    <scope>NUCLEOTIDE SEQUENCE [LARGE SCALE GENOMIC DNA]</scope>
    <source>
        <strain evidence="4 5">PSKA01</strain>
    </source>
</reference>
<dbReference type="RefSeq" id="WP_260860451.1">
    <property type="nucleotide sequence ID" value="NZ_JACMSF010000147.1"/>
</dbReference>
<evidence type="ECO:0000313" key="4">
    <source>
        <dbReference type="EMBL" id="MBC2908320.1"/>
    </source>
</evidence>
<keyword evidence="5" id="KW-1185">Reference proteome</keyword>
<feature type="region of interest" description="Disordered" evidence="2">
    <location>
        <begin position="143"/>
        <end position="163"/>
    </location>
</feature>
<evidence type="ECO:0000256" key="1">
    <source>
        <dbReference type="ARBA" id="ARBA00022737"/>
    </source>
</evidence>
<dbReference type="CDD" id="cd00081">
    <property type="entry name" value="Hint"/>
    <property type="match status" value="1"/>
</dbReference>
<proteinExistence type="predicted"/>